<dbReference type="EMBL" id="AZHD01000008">
    <property type="protein sequence ID" value="OAA61072.1"/>
    <property type="molecule type" value="Genomic_DNA"/>
</dbReference>
<gene>
    <name evidence="1" type="ORF">SPI_05096</name>
</gene>
<name>A0A167TY99_9HYPO</name>
<dbReference type="OrthoDB" id="2947043at2759"/>
<keyword evidence="2" id="KW-1185">Reference proteome</keyword>
<sequence length="131" mass="14931">MATTTTLRTDFADHKDTYEAALLSFFSGKAEDTEADLTKICTPSFTLRDDEGTRDFPAFVAHIRWLREILPAHAVSLTVTQFLRDGHQRAERHTSQMDTGEGDVRRAETFMFVELAADGRFEKIVETVRQF</sequence>
<dbReference type="AlphaFoldDB" id="A0A167TY99"/>
<evidence type="ECO:0000313" key="1">
    <source>
        <dbReference type="EMBL" id="OAA61072.1"/>
    </source>
</evidence>
<reference evidence="1 2" key="1">
    <citation type="journal article" date="2016" name="Genome Biol. Evol.">
        <title>Divergent and convergent evolution of fungal pathogenicity.</title>
        <authorList>
            <person name="Shang Y."/>
            <person name="Xiao G."/>
            <person name="Zheng P."/>
            <person name="Cen K."/>
            <person name="Zhan S."/>
            <person name="Wang C."/>
        </authorList>
    </citation>
    <scope>NUCLEOTIDE SEQUENCE [LARGE SCALE GENOMIC DNA]</scope>
    <source>
        <strain evidence="1 2">RCEF 264</strain>
    </source>
</reference>
<accession>A0A167TY99</accession>
<organism evidence="1 2">
    <name type="scientific">Niveomyces insectorum RCEF 264</name>
    <dbReference type="NCBI Taxonomy" id="1081102"/>
    <lineage>
        <taxon>Eukaryota</taxon>
        <taxon>Fungi</taxon>
        <taxon>Dikarya</taxon>
        <taxon>Ascomycota</taxon>
        <taxon>Pezizomycotina</taxon>
        <taxon>Sordariomycetes</taxon>
        <taxon>Hypocreomycetidae</taxon>
        <taxon>Hypocreales</taxon>
        <taxon>Cordycipitaceae</taxon>
        <taxon>Niveomyces</taxon>
    </lineage>
</organism>
<evidence type="ECO:0008006" key="3">
    <source>
        <dbReference type="Google" id="ProtNLM"/>
    </source>
</evidence>
<dbReference type="Proteomes" id="UP000076874">
    <property type="component" value="Unassembled WGS sequence"/>
</dbReference>
<evidence type="ECO:0000313" key="2">
    <source>
        <dbReference type="Proteomes" id="UP000076874"/>
    </source>
</evidence>
<proteinExistence type="predicted"/>
<protein>
    <recommendedName>
        <fullName evidence="3">SnoaL-like domain-containing protein</fullName>
    </recommendedName>
</protein>
<comment type="caution">
    <text evidence="1">The sequence shown here is derived from an EMBL/GenBank/DDBJ whole genome shotgun (WGS) entry which is preliminary data.</text>
</comment>